<dbReference type="Pfam" id="PF14608">
    <property type="entry name" value="zf-CCCH_2"/>
    <property type="match status" value="4"/>
</dbReference>
<proteinExistence type="inferred from homology"/>
<comment type="caution">
    <text evidence="10">The sequence shown here is derived from an EMBL/GenBank/DDBJ whole genome shotgun (WGS) entry which is preliminary data.</text>
</comment>
<reference evidence="10" key="1">
    <citation type="journal article" date="2021" name="Nat. Commun.">
        <title>Genetic determinants of endophytism in the Arabidopsis root mycobiome.</title>
        <authorList>
            <person name="Mesny F."/>
            <person name="Miyauchi S."/>
            <person name="Thiergart T."/>
            <person name="Pickel B."/>
            <person name="Atanasova L."/>
            <person name="Karlsson M."/>
            <person name="Huettel B."/>
            <person name="Barry K.W."/>
            <person name="Haridas S."/>
            <person name="Chen C."/>
            <person name="Bauer D."/>
            <person name="Andreopoulos W."/>
            <person name="Pangilinan J."/>
            <person name="LaButti K."/>
            <person name="Riley R."/>
            <person name="Lipzen A."/>
            <person name="Clum A."/>
            <person name="Drula E."/>
            <person name="Henrissat B."/>
            <person name="Kohler A."/>
            <person name="Grigoriev I.V."/>
            <person name="Martin F.M."/>
            <person name="Hacquard S."/>
        </authorList>
    </citation>
    <scope>NUCLEOTIDE SEQUENCE</scope>
    <source>
        <strain evidence="10">MPI-SDFR-AT-0117</strain>
    </source>
</reference>
<dbReference type="PANTHER" id="PTHR14738:SF29">
    <property type="entry name" value="ZINC FINGER CCCH DOMAIN-CONTAINING PROTEIN 14"/>
    <property type="match status" value="1"/>
</dbReference>
<comment type="similarity">
    <text evidence="2">Belongs to the ZC3H14 family.</text>
</comment>
<evidence type="ECO:0000313" key="10">
    <source>
        <dbReference type="EMBL" id="KAH6690426.1"/>
    </source>
</evidence>
<dbReference type="Proteomes" id="UP000770015">
    <property type="component" value="Unassembled WGS sequence"/>
</dbReference>
<dbReference type="FunFam" id="4.10.1000.40:FF:000002">
    <property type="entry name" value="Nuclear polyadenylated RNA-binding protein Nab2"/>
    <property type="match status" value="1"/>
</dbReference>
<dbReference type="InterPro" id="IPR040366">
    <property type="entry name" value="Nab2/ZC3H14"/>
</dbReference>
<feature type="compositionally biased region" description="Gly residues" evidence="8">
    <location>
        <begin position="184"/>
        <end position="196"/>
    </location>
</feature>
<feature type="region of interest" description="Disordered" evidence="8">
    <location>
        <begin position="83"/>
        <end position="201"/>
    </location>
</feature>
<evidence type="ECO:0000256" key="6">
    <source>
        <dbReference type="ARBA" id="ARBA00022833"/>
    </source>
</evidence>
<name>A0A9P8VFY4_9PEZI</name>
<dbReference type="Gene3D" id="4.10.1000.30">
    <property type="match status" value="1"/>
</dbReference>
<keyword evidence="4" id="KW-0677">Repeat</keyword>
<evidence type="ECO:0000256" key="7">
    <source>
        <dbReference type="ARBA" id="ARBA00023242"/>
    </source>
</evidence>
<dbReference type="AlphaFoldDB" id="A0A9P8VFY4"/>
<keyword evidence="7" id="KW-0539">Nucleus</keyword>
<comment type="subcellular location">
    <subcellularLocation>
        <location evidence="1">Nucleus</location>
    </subcellularLocation>
</comment>
<dbReference type="Pfam" id="PF22683">
    <property type="entry name" value="Nab2-like_zf-CCCH"/>
    <property type="match status" value="1"/>
</dbReference>
<keyword evidence="3" id="KW-0479">Metal-binding</keyword>
<accession>A0A9P8VFY4</accession>
<evidence type="ECO:0000256" key="8">
    <source>
        <dbReference type="SAM" id="MobiDB-lite"/>
    </source>
</evidence>
<dbReference type="Gene3D" id="1.10.340.40">
    <property type="entry name" value="Nuclear abundant poly(A) RNA-bind protein 2, N-terminal domain"/>
    <property type="match status" value="1"/>
</dbReference>
<dbReference type="OrthoDB" id="438553at2759"/>
<evidence type="ECO:0000313" key="11">
    <source>
        <dbReference type="Proteomes" id="UP000770015"/>
    </source>
</evidence>
<dbReference type="InterPro" id="IPR055046">
    <property type="entry name" value="Nab2-like_Znf-CCCH"/>
</dbReference>
<dbReference type="GO" id="GO:0005634">
    <property type="term" value="C:nucleus"/>
    <property type="evidence" value="ECO:0007669"/>
    <property type="project" value="UniProtKB-SubCell"/>
</dbReference>
<keyword evidence="11" id="KW-1185">Reference proteome</keyword>
<evidence type="ECO:0000256" key="2">
    <source>
        <dbReference type="ARBA" id="ARBA00008423"/>
    </source>
</evidence>
<evidence type="ECO:0000256" key="1">
    <source>
        <dbReference type="ARBA" id="ARBA00004123"/>
    </source>
</evidence>
<keyword evidence="5" id="KW-0863">Zinc-finger</keyword>
<dbReference type="InterPro" id="IPR043094">
    <property type="entry name" value="Nab2/ZC3H14_N_sf"/>
</dbReference>
<feature type="region of interest" description="Disordered" evidence="8">
    <location>
        <begin position="256"/>
        <end position="299"/>
    </location>
</feature>
<evidence type="ECO:0000256" key="5">
    <source>
        <dbReference type="ARBA" id="ARBA00022771"/>
    </source>
</evidence>
<sequence>MASDGAAEAAMLAAIQNKLIEAGLAQSTDAPGLAEYIIMCLQSGKNQAEVTHELCQELLGLPDGDPTATQFVAWLFEQAKAMSGGEPEQPAGVTFTGTDNAAATDAPSGEMDMDMGAGTSELNAPTGPRSMRNGNNSSNPRGGRDKRMMNQIGKAMDRTTDPLHRTRGNNDRINSHNRGLPNGPRGGGRGGRGGGMNPRQVNSIQNGLGGMGGMPNMGGPGWFPGGAQPNSVDLMALMQQQSEMMAQMQQQLMAGNNFNNQRNGGKSLFDRTQNPRHKNRQQHQNNRPEGAEGATPGAEGEDVDMAAKREPLNPEDTVCKFNLRCTNRECKFAHQSPVAPPGSHVDVSDVCSFGAACKNRKCTGRHPSPATKAAHQSEMDCKFFPNCTNPHCPFKHPDMPLCRNGANCTTAGCKFTHVKTKCRFNPCKNPHCIFVHEDGQQGVFKDKVWTAEGGEHVSERKFVEEGQPEEVILTTQDDSAMDGTGQSHELIT</sequence>
<dbReference type="GO" id="GO:0008270">
    <property type="term" value="F:zinc ion binding"/>
    <property type="evidence" value="ECO:0007669"/>
    <property type="project" value="UniProtKB-KW"/>
</dbReference>
<organism evidence="10 11">
    <name type="scientific">Plectosphaerella plurivora</name>
    <dbReference type="NCBI Taxonomy" id="936078"/>
    <lineage>
        <taxon>Eukaryota</taxon>
        <taxon>Fungi</taxon>
        <taxon>Dikarya</taxon>
        <taxon>Ascomycota</taxon>
        <taxon>Pezizomycotina</taxon>
        <taxon>Sordariomycetes</taxon>
        <taxon>Hypocreomycetidae</taxon>
        <taxon>Glomerellales</taxon>
        <taxon>Plectosphaerellaceae</taxon>
        <taxon>Plectosphaerella</taxon>
    </lineage>
</organism>
<evidence type="ECO:0000259" key="9">
    <source>
        <dbReference type="Pfam" id="PF22683"/>
    </source>
</evidence>
<dbReference type="EMBL" id="JAGSXJ010000006">
    <property type="protein sequence ID" value="KAH6690426.1"/>
    <property type="molecule type" value="Genomic_DNA"/>
</dbReference>
<dbReference type="GO" id="GO:0008143">
    <property type="term" value="F:poly(A) binding"/>
    <property type="evidence" value="ECO:0007669"/>
    <property type="project" value="InterPro"/>
</dbReference>
<keyword evidence="6" id="KW-0862">Zinc</keyword>
<dbReference type="PANTHER" id="PTHR14738">
    <property type="entry name" value="ZINC FINGER CCCH DOMAIN-CONTAINING PROTEIN 14"/>
    <property type="match status" value="1"/>
</dbReference>
<evidence type="ECO:0000256" key="3">
    <source>
        <dbReference type="ARBA" id="ARBA00022723"/>
    </source>
</evidence>
<feature type="domain" description="Nab2-like CCCH zinc finger" evidence="9">
    <location>
        <begin position="422"/>
        <end position="441"/>
    </location>
</feature>
<feature type="compositionally biased region" description="Low complexity" evidence="8">
    <location>
        <begin position="127"/>
        <end position="141"/>
    </location>
</feature>
<evidence type="ECO:0000256" key="4">
    <source>
        <dbReference type="ARBA" id="ARBA00022737"/>
    </source>
</evidence>
<dbReference type="GO" id="GO:0043488">
    <property type="term" value="P:regulation of mRNA stability"/>
    <property type="evidence" value="ECO:0007669"/>
    <property type="project" value="InterPro"/>
</dbReference>
<dbReference type="Gene3D" id="4.10.1000.40">
    <property type="match status" value="1"/>
</dbReference>
<gene>
    <name evidence="10" type="ORF">F5X68DRAFT_202925</name>
</gene>
<feature type="compositionally biased region" description="Basic and acidic residues" evidence="8">
    <location>
        <begin position="155"/>
        <end position="174"/>
    </location>
</feature>
<protein>
    <submittedName>
        <fullName evidence="10">Nuclear polyadenylated RNA-binding protein Nab2</fullName>
    </submittedName>
</protein>
<dbReference type="GO" id="GO:0005737">
    <property type="term" value="C:cytoplasm"/>
    <property type="evidence" value="ECO:0007669"/>
    <property type="project" value="TreeGrafter"/>
</dbReference>